<evidence type="ECO:0000259" key="5">
    <source>
        <dbReference type="PROSITE" id="PS50931"/>
    </source>
</evidence>
<evidence type="ECO:0000256" key="1">
    <source>
        <dbReference type="ARBA" id="ARBA00009437"/>
    </source>
</evidence>
<reference evidence="6" key="2">
    <citation type="journal article" date="2021" name="PeerJ">
        <title>Extensive microbial diversity within the chicken gut microbiome revealed by metagenomics and culture.</title>
        <authorList>
            <person name="Gilroy R."/>
            <person name="Ravi A."/>
            <person name="Getino M."/>
            <person name="Pursley I."/>
            <person name="Horton D.L."/>
            <person name="Alikhan N.F."/>
            <person name="Baker D."/>
            <person name="Gharbi K."/>
            <person name="Hall N."/>
            <person name="Watson M."/>
            <person name="Adriaenssens E.M."/>
            <person name="Foster-Nyarko E."/>
            <person name="Jarju S."/>
            <person name="Secka A."/>
            <person name="Antonio M."/>
            <person name="Oren A."/>
            <person name="Chaudhuri R.R."/>
            <person name="La Ragione R."/>
            <person name="Hildebrand F."/>
            <person name="Pallen M.J."/>
        </authorList>
    </citation>
    <scope>NUCLEOTIDE SEQUENCE</scope>
    <source>
        <strain evidence="6">CHK180-2868</strain>
    </source>
</reference>
<dbReference type="SUPFAM" id="SSF46785">
    <property type="entry name" value="Winged helix' DNA-binding domain"/>
    <property type="match status" value="1"/>
</dbReference>
<dbReference type="InterPro" id="IPR000847">
    <property type="entry name" value="LysR_HTH_N"/>
</dbReference>
<evidence type="ECO:0000256" key="2">
    <source>
        <dbReference type="ARBA" id="ARBA00023015"/>
    </source>
</evidence>
<dbReference type="FunFam" id="1.10.10.10:FF:000001">
    <property type="entry name" value="LysR family transcriptional regulator"/>
    <property type="match status" value="1"/>
</dbReference>
<comment type="caution">
    <text evidence="6">The sequence shown here is derived from an EMBL/GenBank/DDBJ whole genome shotgun (WGS) entry which is preliminary data.</text>
</comment>
<name>A0A9D1D5K5_9FIRM</name>
<dbReference type="InterPro" id="IPR005119">
    <property type="entry name" value="LysR_subst-bd"/>
</dbReference>
<sequence>MEQHLSQYKIFYEVARCGNISRAARELYISQPAISKAISKLEESLGTKLFSRNSRGVQLTREGAVLFQHISSAFESISKGEKELKRIHDFHIGHLTIGVSNTLCKYVLLPYLKGFIEKYPHVNISIESQSTIHTLEMLEAKKIDIGLVAEPRMRRSLSFSPVMEISDGFVCAPSYMENLLLREGENPDIFKTGNIMLLDRSNMSRKHVDSYLADNQIEVNQLLVATDMELLIEFSRIGLGIGCVIKDLVADDLKNGTLMEIPLDVPIPKRVIGFAYHSQDMTDTLKEFLAFSREFQKEQDAASE</sequence>
<gene>
    <name evidence="6" type="ORF">IAB28_08415</name>
</gene>
<dbReference type="CDD" id="cd05466">
    <property type="entry name" value="PBP2_LTTR_substrate"/>
    <property type="match status" value="1"/>
</dbReference>
<comment type="similarity">
    <text evidence="1">Belongs to the LysR transcriptional regulatory family.</text>
</comment>
<protein>
    <submittedName>
        <fullName evidence="6">LysR family transcriptional regulator</fullName>
    </submittedName>
</protein>
<dbReference type="Pfam" id="PF03466">
    <property type="entry name" value="LysR_substrate"/>
    <property type="match status" value="1"/>
</dbReference>
<evidence type="ECO:0000313" key="7">
    <source>
        <dbReference type="Proteomes" id="UP000824250"/>
    </source>
</evidence>
<dbReference type="SUPFAM" id="SSF53850">
    <property type="entry name" value="Periplasmic binding protein-like II"/>
    <property type="match status" value="1"/>
</dbReference>
<dbReference type="EMBL" id="DVGC01000047">
    <property type="protein sequence ID" value="HIR05970.1"/>
    <property type="molecule type" value="Genomic_DNA"/>
</dbReference>
<dbReference type="GO" id="GO:0003700">
    <property type="term" value="F:DNA-binding transcription factor activity"/>
    <property type="evidence" value="ECO:0007669"/>
    <property type="project" value="InterPro"/>
</dbReference>
<dbReference type="Gene3D" id="3.40.190.290">
    <property type="match status" value="1"/>
</dbReference>
<feature type="domain" description="HTH lysR-type" evidence="5">
    <location>
        <begin position="1"/>
        <end position="60"/>
    </location>
</feature>
<keyword evidence="2" id="KW-0805">Transcription regulation</keyword>
<dbReference type="GO" id="GO:0000976">
    <property type="term" value="F:transcription cis-regulatory region binding"/>
    <property type="evidence" value="ECO:0007669"/>
    <property type="project" value="TreeGrafter"/>
</dbReference>
<dbReference type="PANTHER" id="PTHR30126:SF64">
    <property type="entry name" value="HTH-TYPE TRANSCRIPTIONAL REGULATOR CITR"/>
    <property type="match status" value="1"/>
</dbReference>
<evidence type="ECO:0000313" key="6">
    <source>
        <dbReference type="EMBL" id="HIR05970.1"/>
    </source>
</evidence>
<reference evidence="6" key="1">
    <citation type="submission" date="2020-10" db="EMBL/GenBank/DDBJ databases">
        <authorList>
            <person name="Gilroy R."/>
        </authorList>
    </citation>
    <scope>NUCLEOTIDE SEQUENCE</scope>
    <source>
        <strain evidence="6">CHK180-2868</strain>
    </source>
</reference>
<dbReference type="PROSITE" id="PS50931">
    <property type="entry name" value="HTH_LYSR"/>
    <property type="match status" value="1"/>
</dbReference>
<dbReference type="PANTHER" id="PTHR30126">
    <property type="entry name" value="HTH-TYPE TRANSCRIPTIONAL REGULATOR"/>
    <property type="match status" value="1"/>
</dbReference>
<dbReference type="Gene3D" id="1.10.10.10">
    <property type="entry name" value="Winged helix-like DNA-binding domain superfamily/Winged helix DNA-binding domain"/>
    <property type="match status" value="1"/>
</dbReference>
<keyword evidence="4" id="KW-0804">Transcription</keyword>
<dbReference type="AlphaFoldDB" id="A0A9D1D5K5"/>
<proteinExistence type="inferred from homology"/>
<dbReference type="InterPro" id="IPR036390">
    <property type="entry name" value="WH_DNA-bd_sf"/>
</dbReference>
<evidence type="ECO:0000256" key="3">
    <source>
        <dbReference type="ARBA" id="ARBA00023125"/>
    </source>
</evidence>
<organism evidence="6 7">
    <name type="scientific">Candidatus Copromonas faecavium</name>
    <name type="common">nom. illeg.</name>
    <dbReference type="NCBI Taxonomy" id="2840740"/>
    <lineage>
        <taxon>Bacteria</taxon>
        <taxon>Bacillati</taxon>
        <taxon>Bacillota</taxon>
        <taxon>Clostridia</taxon>
        <taxon>Lachnospirales</taxon>
        <taxon>Lachnospiraceae</taxon>
        <taxon>Candidatus Copromonas (nom. illeg.)</taxon>
    </lineage>
</organism>
<dbReference type="Proteomes" id="UP000824250">
    <property type="component" value="Unassembled WGS sequence"/>
</dbReference>
<keyword evidence="3" id="KW-0238">DNA-binding</keyword>
<evidence type="ECO:0000256" key="4">
    <source>
        <dbReference type="ARBA" id="ARBA00023163"/>
    </source>
</evidence>
<accession>A0A9D1D5K5</accession>
<dbReference type="PRINTS" id="PR00039">
    <property type="entry name" value="HTHLYSR"/>
</dbReference>
<dbReference type="Pfam" id="PF00126">
    <property type="entry name" value="HTH_1"/>
    <property type="match status" value="1"/>
</dbReference>
<dbReference type="InterPro" id="IPR036388">
    <property type="entry name" value="WH-like_DNA-bd_sf"/>
</dbReference>